<protein>
    <recommendedName>
        <fullName evidence="2">Tetratricopeptide repeat protein</fullName>
    </recommendedName>
</protein>
<dbReference type="EMBL" id="LAZR01014754">
    <property type="protein sequence ID" value="KKM16088.1"/>
    <property type="molecule type" value="Genomic_DNA"/>
</dbReference>
<evidence type="ECO:0008006" key="2">
    <source>
        <dbReference type="Google" id="ProtNLM"/>
    </source>
</evidence>
<gene>
    <name evidence="1" type="ORF">LCGC14_1689380</name>
</gene>
<dbReference type="AlphaFoldDB" id="A0A0F9K1V6"/>
<dbReference type="Gene3D" id="1.25.40.10">
    <property type="entry name" value="Tetratricopeptide repeat domain"/>
    <property type="match status" value="1"/>
</dbReference>
<sequence>MHHIRQGMDHIYNFEFSEAEEVIVMLEDKYPDHPITSFYKGLIYYWKYYPVMPEKPGSEEFEWEMELSWERADSLKQKDCIIEGVFFELMARSFIVMYYADNGKSSRAIKHFKTIYRDILQGFELQEDFQEFLFITGLYNYYREAFPEAYPIYKPALIFFRKGDREKGLKMLRDAAFETDFMKVEATMFLSMIHINFENNPDSALWYAEYLHTEYPGNTYFHSKYTEMLLINRQYDRALIQIDSMMLLDSYNRMKSTVFRGIHEEKGMSDPEKARDLYEKGLILAEPYGERANYTKAYA</sequence>
<organism evidence="1">
    <name type="scientific">marine sediment metagenome</name>
    <dbReference type="NCBI Taxonomy" id="412755"/>
    <lineage>
        <taxon>unclassified sequences</taxon>
        <taxon>metagenomes</taxon>
        <taxon>ecological metagenomes</taxon>
    </lineage>
</organism>
<reference evidence="1" key="1">
    <citation type="journal article" date="2015" name="Nature">
        <title>Complex archaea that bridge the gap between prokaryotes and eukaryotes.</title>
        <authorList>
            <person name="Spang A."/>
            <person name="Saw J.H."/>
            <person name="Jorgensen S.L."/>
            <person name="Zaremba-Niedzwiedzka K."/>
            <person name="Martijn J."/>
            <person name="Lind A.E."/>
            <person name="van Eijk R."/>
            <person name="Schleper C."/>
            <person name="Guy L."/>
            <person name="Ettema T.J."/>
        </authorList>
    </citation>
    <scope>NUCLEOTIDE SEQUENCE</scope>
</reference>
<comment type="caution">
    <text evidence="1">The sequence shown here is derived from an EMBL/GenBank/DDBJ whole genome shotgun (WGS) entry which is preliminary data.</text>
</comment>
<name>A0A0F9K1V6_9ZZZZ</name>
<dbReference type="InterPro" id="IPR011990">
    <property type="entry name" value="TPR-like_helical_dom_sf"/>
</dbReference>
<proteinExistence type="predicted"/>
<evidence type="ECO:0000313" key="1">
    <source>
        <dbReference type="EMBL" id="KKM16088.1"/>
    </source>
</evidence>
<accession>A0A0F9K1V6</accession>